<keyword evidence="1" id="KW-0812">Transmembrane</keyword>
<comment type="caution">
    <text evidence="2">The sequence shown here is derived from an EMBL/GenBank/DDBJ whole genome shotgun (WGS) entry which is preliminary data.</text>
</comment>
<keyword evidence="3" id="KW-1185">Reference proteome</keyword>
<proteinExistence type="predicted"/>
<keyword evidence="1" id="KW-1133">Transmembrane helix</keyword>
<sequence length="144" mass="16225">MRSKFFKIIIFVCILAVIGIFYALKQYNKPHDNIRVSKPEMVMASGELIKAFEKDEITATRLYTEKIIQVTGVISDIQTSDDSGIITLKDNGSESSVICHLESGEELKRLNLQLGQKITLKGKCSGFLLDVIMIRCVLINERNE</sequence>
<dbReference type="Proteomes" id="UP001474120">
    <property type="component" value="Unassembled WGS sequence"/>
</dbReference>
<dbReference type="InterPro" id="IPR024422">
    <property type="entry name" value="Protein_unknown_function_OB"/>
</dbReference>
<gene>
    <name evidence="2" type="ORF">AABB81_10895</name>
</gene>
<organism evidence="2 3">
    <name type="scientific">Lutimonas vermicola</name>
    <dbReference type="NCBI Taxonomy" id="414288"/>
    <lineage>
        <taxon>Bacteria</taxon>
        <taxon>Pseudomonadati</taxon>
        <taxon>Bacteroidota</taxon>
        <taxon>Flavobacteriia</taxon>
        <taxon>Flavobacteriales</taxon>
        <taxon>Flavobacteriaceae</taxon>
        <taxon>Lutimonas</taxon>
    </lineage>
</organism>
<evidence type="ECO:0000313" key="2">
    <source>
        <dbReference type="EMBL" id="MEL4456406.1"/>
    </source>
</evidence>
<evidence type="ECO:0000256" key="1">
    <source>
        <dbReference type="SAM" id="Phobius"/>
    </source>
</evidence>
<feature type="transmembrane region" description="Helical" evidence="1">
    <location>
        <begin position="6"/>
        <end position="24"/>
    </location>
</feature>
<evidence type="ECO:0008006" key="4">
    <source>
        <dbReference type="Google" id="ProtNLM"/>
    </source>
</evidence>
<evidence type="ECO:0000313" key="3">
    <source>
        <dbReference type="Proteomes" id="UP001474120"/>
    </source>
</evidence>
<dbReference type="EMBL" id="JBCDNA010000002">
    <property type="protein sequence ID" value="MEL4456406.1"/>
    <property type="molecule type" value="Genomic_DNA"/>
</dbReference>
<keyword evidence="1" id="KW-0472">Membrane</keyword>
<dbReference type="Pfam" id="PF12869">
    <property type="entry name" value="tRNA_anti-like"/>
    <property type="match status" value="1"/>
</dbReference>
<reference evidence="2 3" key="1">
    <citation type="submission" date="2024-04" db="EMBL/GenBank/DDBJ databases">
        <title>whole genome sequencing of Lutimonas vermicola strain IMCC1616.</title>
        <authorList>
            <person name="Bae S.S."/>
        </authorList>
    </citation>
    <scope>NUCLEOTIDE SEQUENCE [LARGE SCALE GENOMIC DNA]</scope>
    <source>
        <strain evidence="2 3">IMCC1616</strain>
    </source>
</reference>
<name>A0ABU9L1U5_9FLAO</name>
<protein>
    <recommendedName>
        <fullName evidence="4">tRNA_anti-like</fullName>
    </recommendedName>
</protein>
<dbReference type="RefSeq" id="WP_342160536.1">
    <property type="nucleotide sequence ID" value="NZ_JBCDNA010000002.1"/>
</dbReference>
<accession>A0ABU9L1U5</accession>